<dbReference type="EMBL" id="GGFK01013271">
    <property type="protein sequence ID" value="MBW46592.1"/>
    <property type="molecule type" value="Transcribed_RNA"/>
</dbReference>
<reference evidence="1" key="1">
    <citation type="submission" date="2018-01" db="EMBL/GenBank/DDBJ databases">
        <title>An insight into the sialome of Amazonian anophelines.</title>
        <authorList>
            <person name="Ribeiro J.M."/>
            <person name="Scarpassa V."/>
            <person name="Calvo E."/>
        </authorList>
    </citation>
    <scope>NUCLEOTIDE SEQUENCE</scope>
    <source>
        <tissue evidence="1">Salivary glands</tissue>
    </source>
</reference>
<evidence type="ECO:0000313" key="1">
    <source>
        <dbReference type="EMBL" id="MBW46592.1"/>
    </source>
</evidence>
<dbReference type="AlphaFoldDB" id="A0A2M4B0U7"/>
<sequence length="75" mass="8142">MAAEAFSSASSSCCVMFSVSCCSFVTLSCSSTRTRSTSASLTYTVGIIEKNGINTPYKNLCKSYLMNFFAFKDIM</sequence>
<name>A0A2M4B0U7_9DIPT</name>
<proteinExistence type="predicted"/>
<organism evidence="1">
    <name type="scientific">Anopheles triannulatus</name>
    <dbReference type="NCBI Taxonomy" id="58253"/>
    <lineage>
        <taxon>Eukaryota</taxon>
        <taxon>Metazoa</taxon>
        <taxon>Ecdysozoa</taxon>
        <taxon>Arthropoda</taxon>
        <taxon>Hexapoda</taxon>
        <taxon>Insecta</taxon>
        <taxon>Pterygota</taxon>
        <taxon>Neoptera</taxon>
        <taxon>Endopterygota</taxon>
        <taxon>Diptera</taxon>
        <taxon>Nematocera</taxon>
        <taxon>Culicoidea</taxon>
        <taxon>Culicidae</taxon>
        <taxon>Anophelinae</taxon>
        <taxon>Anopheles</taxon>
    </lineage>
</organism>
<accession>A0A2M4B0U7</accession>
<protein>
    <submittedName>
        <fullName evidence="1">Putative secreted protein</fullName>
    </submittedName>
</protein>